<reference evidence="5 6" key="1">
    <citation type="submission" date="2016-06" db="EMBL/GenBank/DDBJ databases">
        <authorList>
            <person name="Kjaerup R.B."/>
            <person name="Dalgaard T.S."/>
            <person name="Juul-Madsen H.R."/>
        </authorList>
    </citation>
    <scope>NUCLEOTIDE SEQUENCE [LARGE SCALE GENOMIC DNA]</scope>
    <source>
        <strain evidence="5 6">1245752.6</strain>
    </source>
</reference>
<accession>A0A1A6BK16</accession>
<sequence length="1010" mass="111850">MTVEFRVLGDIEVRVNGHRLDIGHARQRCVLVAFLLDVNRPIPTDQLVDRVWSDHPPRHSRNALAGYVSRLRNLLADTSGAAAVSREPGGYVLTADPLSVDLYRFRAEVARARATTDPVEVAVLLERALDMWSGEPFAALDTPWVNDARNALQAERFAVELDHNDAALRAGRHAELLVKVSAAHMAHPLDERLAGQLMLAQSRSGRQAEALETYHRIREQLVEELGVDPGLPLRAVYQQIVTGEAVEVKTVIQARPASAAPGPPEHPAQKQTVTFEWPHPPLLQQPTSFVGHEYERERVSRALRAGPLVTLTGVGGVGKTRLALELARHEQQRFADGVWICGLGPLEHGDTVVHAVAASVWLRQQQGMDIEKSVIEYLREREVLLVFDNCEHVLESAAYLIDQIVRHCPRVSVLATSRQPLGVTGERIVGVEPLRLEDAIQLFADRAAASQPEFSLENQPSGAVAEICRRVDCLPLGVELAAARMRMMSPVDVARRPDYLSLLRGGARRALPRQQSLVETIAWSYRLLTAPEQLLFDQLSVFAGYFDVEAAHGVCASPGSGESDTLELLNCLVDKSMVAVCTTGERTRYSLLETLRTYGRERLVERKLDRQVQLRHARYFTELAEQAGAGMQSPQERQWVERMLPHYDNLRSAFEHSMDEHQIDLALRLVASVPELIGWRIGYEVADWAERVIAVADPDHPLFVAAVGTAVRVAWNHADFGRAKSLEALARGRVPVRGSARVVYPADVMADVALFEGEPMKALAYWEHQVMCTRSEGDDIRLCWSLFVLAICQGVMRNDDVAVPAAQEAIVVAEQSGNPTAQSMAYFALGYLLRKSEPERALALFDDAARLAAEVQNFWVYGSALLEAAATRALYGDPRAAAQMFVAVLEHWDRFGDRTQQWLTLRHVVRLLIRLGAYEDAAFLYWAFMNAGKPSPLTAEQTDVLLDWLGPARLDAHRAPPVTNAAVVARARAALQKHSARELPADLGQTTGQTIASVAIKGHVSRHLIQ</sequence>
<keyword evidence="2" id="KW-0238">DNA-binding</keyword>
<evidence type="ECO:0000313" key="5">
    <source>
        <dbReference type="EMBL" id="OBS02702.1"/>
    </source>
</evidence>
<dbReference type="CDD" id="cd15831">
    <property type="entry name" value="BTAD"/>
    <property type="match status" value="1"/>
</dbReference>
<evidence type="ECO:0000259" key="4">
    <source>
        <dbReference type="SMART" id="SM01043"/>
    </source>
</evidence>
<dbReference type="Proteomes" id="UP000093757">
    <property type="component" value="Unassembled WGS sequence"/>
</dbReference>
<dbReference type="Gene3D" id="1.10.10.10">
    <property type="entry name" value="Winged helix-like DNA-binding domain superfamily/Winged helix DNA-binding domain"/>
    <property type="match status" value="1"/>
</dbReference>
<dbReference type="OrthoDB" id="9812579at2"/>
<evidence type="ECO:0000313" key="6">
    <source>
        <dbReference type="Proteomes" id="UP000093757"/>
    </source>
</evidence>
<dbReference type="InterPro" id="IPR011990">
    <property type="entry name" value="TPR-like_helical_dom_sf"/>
</dbReference>
<comment type="caution">
    <text evidence="5">The sequence shown here is derived from an EMBL/GenBank/DDBJ whole genome shotgun (WGS) entry which is preliminary data.</text>
</comment>
<dbReference type="GO" id="GO:0006355">
    <property type="term" value="P:regulation of DNA-templated transcription"/>
    <property type="evidence" value="ECO:0007669"/>
    <property type="project" value="InterPro"/>
</dbReference>
<dbReference type="InterPro" id="IPR016032">
    <property type="entry name" value="Sig_transdc_resp-reg_C-effctor"/>
</dbReference>
<gene>
    <name evidence="5" type="ORF">A9W98_13600</name>
</gene>
<dbReference type="Gene3D" id="3.40.50.300">
    <property type="entry name" value="P-loop containing nucleotide triphosphate hydrolases"/>
    <property type="match status" value="1"/>
</dbReference>
<dbReference type="PRINTS" id="PR00364">
    <property type="entry name" value="DISEASERSIST"/>
</dbReference>
<dbReference type="AlphaFoldDB" id="A0A1A6BK16"/>
<dbReference type="Pfam" id="PF03704">
    <property type="entry name" value="BTAD"/>
    <property type="match status" value="1"/>
</dbReference>
<dbReference type="SUPFAM" id="SSF46894">
    <property type="entry name" value="C-terminal effector domain of the bipartite response regulators"/>
    <property type="match status" value="1"/>
</dbReference>
<dbReference type="PANTHER" id="PTHR47691:SF3">
    <property type="entry name" value="HTH-TYPE TRANSCRIPTIONAL REGULATOR RV0890C-RELATED"/>
    <property type="match status" value="1"/>
</dbReference>
<dbReference type="EMBL" id="MAEM01000156">
    <property type="protein sequence ID" value="OBS02702.1"/>
    <property type="molecule type" value="Genomic_DNA"/>
</dbReference>
<evidence type="ECO:0000256" key="1">
    <source>
        <dbReference type="ARBA" id="ARBA00005820"/>
    </source>
</evidence>
<dbReference type="InterPro" id="IPR036388">
    <property type="entry name" value="WH-like_DNA-bd_sf"/>
</dbReference>
<dbReference type="SMART" id="SM00862">
    <property type="entry name" value="Trans_reg_C"/>
    <property type="match status" value="1"/>
</dbReference>
<dbReference type="GO" id="GO:0003677">
    <property type="term" value="F:DNA binding"/>
    <property type="evidence" value="ECO:0007669"/>
    <property type="project" value="UniProtKB-KW"/>
</dbReference>
<dbReference type="SUPFAM" id="SSF52540">
    <property type="entry name" value="P-loop containing nucleoside triphosphate hydrolases"/>
    <property type="match status" value="1"/>
</dbReference>
<dbReference type="PANTHER" id="PTHR47691">
    <property type="entry name" value="REGULATOR-RELATED"/>
    <property type="match status" value="1"/>
</dbReference>
<feature type="domain" description="Bacterial transcriptional activator" evidence="4">
    <location>
        <begin position="100"/>
        <end position="241"/>
    </location>
</feature>
<evidence type="ECO:0000256" key="2">
    <source>
        <dbReference type="ARBA" id="ARBA00023125"/>
    </source>
</evidence>
<dbReference type="GO" id="GO:0000160">
    <property type="term" value="P:phosphorelay signal transduction system"/>
    <property type="evidence" value="ECO:0007669"/>
    <property type="project" value="InterPro"/>
</dbReference>
<name>A0A1A6BK16_MYCGO</name>
<organism evidence="5 6">
    <name type="scientific">Mycobacterium gordonae</name>
    <dbReference type="NCBI Taxonomy" id="1778"/>
    <lineage>
        <taxon>Bacteria</taxon>
        <taxon>Bacillati</taxon>
        <taxon>Actinomycetota</taxon>
        <taxon>Actinomycetes</taxon>
        <taxon>Mycobacteriales</taxon>
        <taxon>Mycobacteriaceae</taxon>
        <taxon>Mycobacterium</taxon>
    </lineage>
</organism>
<feature type="domain" description="OmpR/PhoB-type" evidence="3">
    <location>
        <begin position="17"/>
        <end position="93"/>
    </location>
</feature>
<dbReference type="InterPro" id="IPR027417">
    <property type="entry name" value="P-loop_NTPase"/>
</dbReference>
<dbReference type="SUPFAM" id="SSF48452">
    <property type="entry name" value="TPR-like"/>
    <property type="match status" value="2"/>
</dbReference>
<dbReference type="Pfam" id="PF00931">
    <property type="entry name" value="NB-ARC"/>
    <property type="match status" value="1"/>
</dbReference>
<dbReference type="GO" id="GO:0043531">
    <property type="term" value="F:ADP binding"/>
    <property type="evidence" value="ECO:0007669"/>
    <property type="project" value="InterPro"/>
</dbReference>
<protein>
    <submittedName>
        <fullName evidence="5">Transcriptional regulator</fullName>
    </submittedName>
</protein>
<evidence type="ECO:0000259" key="3">
    <source>
        <dbReference type="SMART" id="SM00862"/>
    </source>
</evidence>
<dbReference type="InterPro" id="IPR002182">
    <property type="entry name" value="NB-ARC"/>
</dbReference>
<dbReference type="Gene3D" id="1.25.40.10">
    <property type="entry name" value="Tetratricopeptide repeat domain"/>
    <property type="match status" value="2"/>
</dbReference>
<dbReference type="RefSeq" id="WP_065133166.1">
    <property type="nucleotide sequence ID" value="NZ_MAEM01000156.1"/>
</dbReference>
<comment type="similarity">
    <text evidence="1">Belongs to the AfsR/DnrI/RedD regulatory family.</text>
</comment>
<dbReference type="SMART" id="SM01043">
    <property type="entry name" value="BTAD"/>
    <property type="match status" value="1"/>
</dbReference>
<dbReference type="InterPro" id="IPR005158">
    <property type="entry name" value="BTAD"/>
</dbReference>
<dbReference type="InterPro" id="IPR001867">
    <property type="entry name" value="OmpR/PhoB-type_DNA-bd"/>
</dbReference>
<proteinExistence type="inferred from homology"/>